<proteinExistence type="predicted"/>
<dbReference type="Proteomes" id="UP000249661">
    <property type="component" value="Unassembled WGS sequence"/>
</dbReference>
<accession>A0ACD1GR81</accession>
<name>A0ACD1GR81_9EURO</name>
<dbReference type="EMBL" id="KZ825028">
    <property type="protein sequence ID" value="RAH63879.1"/>
    <property type="molecule type" value="Genomic_DNA"/>
</dbReference>
<sequence length="358" mass="38107">NLSCVLYGAGRVRFEDRPIPQIEDPHDVLIRIAYVGVCGSDVHFWTHGGILTKVTPEKPLVMGHEASGTIHAVGGAVTDLQPGDRVAIEPGYPCRRCGPCKTGQYNLCPAMKFAAAPPDAHGTLCRVFRMPADFVYRIPDALSLQEAVLVEPLAVAVHAVRLAEVRPALKVLVQGAGTIGLLVAAVAKAYGATRVGVSDVSEAKVEFARGFLSSMSGVTVMRPDNAESAEAVAARFRGEMGLDTSRGVDVVVECAGVETAMQTGLYALGAGGVLVQVGMGKPLQALPLLDMFAKETVFKTAFRYAPRDYEIALDLLAEGKISVAPLISSTLPFEEAPEAWERTRRGEGIKNLIRGVQD</sequence>
<evidence type="ECO:0000313" key="2">
    <source>
        <dbReference type="Proteomes" id="UP000249661"/>
    </source>
</evidence>
<reference evidence="1" key="1">
    <citation type="submission" date="2018-02" db="EMBL/GenBank/DDBJ databases">
        <title>The genomes of Aspergillus section Nigri reveals drivers in fungal speciation.</title>
        <authorList>
            <consortium name="DOE Joint Genome Institute"/>
            <person name="Vesth T.C."/>
            <person name="Nybo J."/>
            <person name="Theobald S."/>
            <person name="Brandl J."/>
            <person name="Frisvad J.C."/>
            <person name="Nielsen K.F."/>
            <person name="Lyhne E.K."/>
            <person name="Kogle M.E."/>
            <person name="Kuo A."/>
            <person name="Riley R."/>
            <person name="Clum A."/>
            <person name="Nolan M."/>
            <person name="Lipzen A."/>
            <person name="Salamov A."/>
            <person name="Henrissat B."/>
            <person name="Wiebenga A."/>
            <person name="De vries R.P."/>
            <person name="Grigoriev I.V."/>
            <person name="Mortensen U.H."/>
            <person name="Andersen M.R."/>
            <person name="Baker S.E."/>
        </authorList>
    </citation>
    <scope>NUCLEOTIDE SEQUENCE</scope>
    <source>
        <strain evidence="1">CBS 121060</strain>
    </source>
</reference>
<feature type="non-terminal residue" evidence="1">
    <location>
        <position position="1"/>
    </location>
</feature>
<evidence type="ECO:0000313" key="1">
    <source>
        <dbReference type="EMBL" id="RAH63879.1"/>
    </source>
</evidence>
<keyword evidence="2" id="KW-1185">Reference proteome</keyword>
<organism evidence="1 2">
    <name type="scientific">Aspergillus aculeatinus CBS 121060</name>
    <dbReference type="NCBI Taxonomy" id="1448322"/>
    <lineage>
        <taxon>Eukaryota</taxon>
        <taxon>Fungi</taxon>
        <taxon>Dikarya</taxon>
        <taxon>Ascomycota</taxon>
        <taxon>Pezizomycotina</taxon>
        <taxon>Eurotiomycetes</taxon>
        <taxon>Eurotiomycetidae</taxon>
        <taxon>Eurotiales</taxon>
        <taxon>Aspergillaceae</taxon>
        <taxon>Aspergillus</taxon>
        <taxon>Aspergillus subgen. Circumdati</taxon>
    </lineage>
</organism>
<protein>
    <submittedName>
        <fullName evidence="1">Alcohol dehydrogenase</fullName>
    </submittedName>
</protein>
<gene>
    <name evidence="1" type="ORF">BO66DRAFT_337641</name>
</gene>